<dbReference type="EMBL" id="CR936257">
    <property type="protein sequence ID" value="CAI48612.1"/>
    <property type="molecule type" value="Genomic_DNA"/>
</dbReference>
<name>A0A1U7EUH1_NATPD</name>
<dbReference type="KEGG" id="nph:NP_1042A"/>
<proteinExistence type="predicted"/>
<dbReference type="AlphaFoldDB" id="A0A1U7EUH1"/>
<dbReference type="RefSeq" id="WP_011322247.1">
    <property type="nucleotide sequence ID" value="NC_007426.1"/>
</dbReference>
<feature type="transmembrane region" description="Helical" evidence="1">
    <location>
        <begin position="25"/>
        <end position="47"/>
    </location>
</feature>
<protein>
    <submittedName>
        <fullName evidence="2">Uncharacterized protein</fullName>
    </submittedName>
</protein>
<evidence type="ECO:0000313" key="2">
    <source>
        <dbReference type="EMBL" id="CAI48612.1"/>
    </source>
</evidence>
<dbReference type="GeneID" id="3701035"/>
<evidence type="ECO:0000313" key="3">
    <source>
        <dbReference type="Proteomes" id="UP000002698"/>
    </source>
</evidence>
<organism evidence="2 3">
    <name type="scientific">Natronomonas pharaonis (strain ATCC 35678 / DSM 2160 / CIP 103997 / JCM 8858 / NBRC 14720 / NCIMB 2260 / Gabara)</name>
    <name type="common">Halobacterium pharaonis</name>
    <dbReference type="NCBI Taxonomy" id="348780"/>
    <lineage>
        <taxon>Archaea</taxon>
        <taxon>Methanobacteriati</taxon>
        <taxon>Methanobacteriota</taxon>
        <taxon>Stenosarchaea group</taxon>
        <taxon>Halobacteria</taxon>
        <taxon>Halobacteriales</taxon>
        <taxon>Natronomonadaceae</taxon>
        <taxon>Natronomonas</taxon>
    </lineage>
</organism>
<dbReference type="OrthoDB" id="202329at2157"/>
<gene>
    <name evidence="2" type="ordered locus">NP_1042A</name>
</gene>
<dbReference type="EnsemblBacteria" id="CAI48612">
    <property type="protein sequence ID" value="CAI48612"/>
    <property type="gene ID" value="NP_1042A"/>
</dbReference>
<dbReference type="Proteomes" id="UP000002698">
    <property type="component" value="Chromosome"/>
</dbReference>
<reference evidence="2 3" key="1">
    <citation type="journal article" date="2005" name="Genome Res.">
        <title>Living with two extremes: conclusions from the genome sequence of Natronomonas pharaonis.</title>
        <authorList>
            <person name="Falb M."/>
            <person name="Pfeiffer F."/>
            <person name="Palm P."/>
            <person name="Rodewald K."/>
            <person name="Hickmann V."/>
            <person name="Tittor J."/>
            <person name="Oesterhelt D."/>
        </authorList>
    </citation>
    <scope>NUCLEOTIDE SEQUENCE [LARGE SCALE GENOMIC DNA]</scope>
    <source>
        <strain evidence="3">ATCC 35678 / DSM 2160 / CIP 103997 / JCM 8858 / NBRC 14720 / NCIMB 2260 / Gabara</strain>
    </source>
</reference>
<keyword evidence="1" id="KW-0472">Membrane</keyword>
<feature type="transmembrane region" description="Helical" evidence="1">
    <location>
        <begin position="408"/>
        <end position="428"/>
    </location>
</feature>
<accession>A0A1U7EUH1</accession>
<sequence length="477" mass="49348">MLNRIAEAVSVADDERSFRQRAGGWVASVRVFVGLLLLYELTVGGWWKLGAPQLAWPPFEPNPGWVGENAGEVLANAAAGRAIEEGTYSWYAALLEGVVLPYAGFWSVVAVVAQLAVGLAFVVGFWNRPAAVVGLLYFVPVFHFGTIRTSPLFGVPIAFLLVTRAGHHYGLDGLIAARSGRLAQLSDRIATLSVLPRPSRSVLPGAVAALSVLSVYYLLSVPGREVTRQALVGLEVAVMLGLVAGGLALYYRGGEPVAVAADMVRAFVGYRFLHEVFVRDHAGVNGLPGWASVDAQAELLAETIVPAHVGPVATAIETVVLPTLPFWVVVFAAVQTAVGAALLVGYRTRLAGTVGAGYLVVLIGLGFVRLAPLLFASALVAATLSGRYASLDAVAGRRPMPPRLRQQVAAPAAAGAAVLFAGGAILGIDPEAGYGAVVGPVALVMLAFVLAAIAVAAAGATKPAAESDPVPDAAATD</sequence>
<feature type="transmembrane region" description="Helical" evidence="1">
    <location>
        <begin position="201"/>
        <end position="219"/>
    </location>
</feature>
<keyword evidence="1" id="KW-0812">Transmembrane</keyword>
<feature type="transmembrane region" description="Helical" evidence="1">
    <location>
        <begin position="434"/>
        <end position="458"/>
    </location>
</feature>
<feature type="transmembrane region" description="Helical" evidence="1">
    <location>
        <begin position="135"/>
        <end position="162"/>
    </location>
</feature>
<feature type="transmembrane region" description="Helical" evidence="1">
    <location>
        <begin position="324"/>
        <end position="343"/>
    </location>
</feature>
<evidence type="ECO:0000256" key="1">
    <source>
        <dbReference type="SAM" id="Phobius"/>
    </source>
</evidence>
<dbReference type="eggNOG" id="ENOG502N5KC">
    <property type="taxonomic scope" value="Archaea"/>
</dbReference>
<keyword evidence="3" id="KW-1185">Reference proteome</keyword>
<feature type="transmembrane region" description="Helical" evidence="1">
    <location>
        <begin position="231"/>
        <end position="251"/>
    </location>
</feature>
<dbReference type="HOGENOM" id="CLU_571897_0_0_2"/>
<keyword evidence="1" id="KW-1133">Transmembrane helix</keyword>
<feature type="transmembrane region" description="Helical" evidence="1">
    <location>
        <begin position="103"/>
        <end position="123"/>
    </location>
</feature>